<evidence type="ECO:0000256" key="1">
    <source>
        <dbReference type="ARBA" id="ARBA00004225"/>
    </source>
</evidence>
<geneLocation type="mitochondrion" evidence="18"/>
<keyword evidence="13 16" id="KW-0496">Mitochondrion</keyword>
<evidence type="ECO:0000256" key="6">
    <source>
        <dbReference type="ARBA" id="ARBA00022660"/>
    </source>
</evidence>
<comment type="function">
    <text evidence="16">Core subunit of the mitochondrial membrane respiratory chain NADH dehydrogenase (Complex I) which catalyzes electron transfer from NADH through the respiratory chain, using ubiquinone as an electron acceptor. Essential for the catalytic activity and assembly of complex I.</text>
</comment>
<feature type="transmembrane region" description="Helical" evidence="16">
    <location>
        <begin position="365"/>
        <end position="391"/>
    </location>
</feature>
<feature type="transmembrane region" description="Helical" evidence="16">
    <location>
        <begin position="12"/>
        <end position="31"/>
    </location>
</feature>
<evidence type="ECO:0000256" key="16">
    <source>
        <dbReference type="RuleBase" id="RU003297"/>
    </source>
</evidence>
<evidence type="ECO:0000256" key="4">
    <source>
        <dbReference type="ARBA" id="ARBA00021006"/>
    </source>
</evidence>
<feature type="transmembrane region" description="Helical" evidence="16">
    <location>
        <begin position="403"/>
        <end position="424"/>
    </location>
</feature>
<dbReference type="InterPro" id="IPR001750">
    <property type="entry name" value="ND/Mrp_TM"/>
</dbReference>
<evidence type="ECO:0000256" key="15">
    <source>
        <dbReference type="ARBA" id="ARBA00049551"/>
    </source>
</evidence>
<keyword evidence="11 16" id="KW-0520">NAD</keyword>
<evidence type="ECO:0000259" key="17">
    <source>
        <dbReference type="Pfam" id="PF00361"/>
    </source>
</evidence>
<feature type="transmembrane region" description="Helical" evidence="16">
    <location>
        <begin position="288"/>
        <end position="308"/>
    </location>
</feature>
<comment type="catalytic activity">
    <reaction evidence="15 16">
        <text>a ubiquinone + NADH + 5 H(+)(in) = a ubiquinol + NAD(+) + 4 H(+)(out)</text>
        <dbReference type="Rhea" id="RHEA:29091"/>
        <dbReference type="Rhea" id="RHEA-COMP:9565"/>
        <dbReference type="Rhea" id="RHEA-COMP:9566"/>
        <dbReference type="ChEBI" id="CHEBI:15378"/>
        <dbReference type="ChEBI" id="CHEBI:16389"/>
        <dbReference type="ChEBI" id="CHEBI:17976"/>
        <dbReference type="ChEBI" id="CHEBI:57540"/>
        <dbReference type="ChEBI" id="CHEBI:57945"/>
        <dbReference type="EC" id="7.1.1.2"/>
    </reaction>
</comment>
<feature type="transmembrane region" description="Helical" evidence="16">
    <location>
        <begin position="99"/>
        <end position="118"/>
    </location>
</feature>
<dbReference type="GO" id="GO:0042773">
    <property type="term" value="P:ATP synthesis coupled electron transport"/>
    <property type="evidence" value="ECO:0007669"/>
    <property type="project" value="InterPro"/>
</dbReference>
<feature type="transmembrane region" description="Helical" evidence="16">
    <location>
        <begin position="262"/>
        <end position="282"/>
    </location>
</feature>
<evidence type="ECO:0000313" key="20">
    <source>
        <dbReference type="EMBL" id="QMQ99190.1"/>
    </source>
</evidence>
<dbReference type="EMBL" id="MT607652">
    <property type="protein sequence ID" value="QMQ99190.1"/>
    <property type="molecule type" value="Genomic_DNA"/>
</dbReference>
<evidence type="ECO:0000256" key="5">
    <source>
        <dbReference type="ARBA" id="ARBA00022448"/>
    </source>
</evidence>
<comment type="similarity">
    <text evidence="2 16">Belongs to the complex I subunit 4 family.</text>
</comment>
<keyword evidence="7 16" id="KW-0812">Transmembrane</keyword>
<feature type="transmembrane region" description="Helical" evidence="16">
    <location>
        <begin position="329"/>
        <end position="359"/>
    </location>
</feature>
<keyword evidence="12 16" id="KW-0830">Ubiquinone</keyword>
<feature type="transmembrane region" description="Helical" evidence="16">
    <location>
        <begin position="130"/>
        <end position="152"/>
    </location>
</feature>
<feature type="transmembrane region" description="Helical" evidence="16">
    <location>
        <begin position="232"/>
        <end position="250"/>
    </location>
</feature>
<dbReference type="PANTHER" id="PTHR43507">
    <property type="entry name" value="NADH-UBIQUINONE OXIDOREDUCTASE CHAIN 4"/>
    <property type="match status" value="1"/>
</dbReference>
<dbReference type="GO" id="GO:0003954">
    <property type="term" value="F:NADH dehydrogenase activity"/>
    <property type="evidence" value="ECO:0007669"/>
    <property type="project" value="TreeGrafter"/>
</dbReference>
<keyword evidence="10 16" id="KW-1133">Transmembrane helix</keyword>
<feature type="domain" description="NADH:quinone oxidoreductase/Mrp antiporter transmembrane" evidence="17">
    <location>
        <begin position="99"/>
        <end position="374"/>
    </location>
</feature>
<proteinExistence type="inferred from homology"/>
<evidence type="ECO:0000256" key="13">
    <source>
        <dbReference type="ARBA" id="ARBA00023128"/>
    </source>
</evidence>
<dbReference type="GO" id="GO:0008137">
    <property type="term" value="F:NADH dehydrogenase (ubiquinone) activity"/>
    <property type="evidence" value="ECO:0007669"/>
    <property type="project" value="UniProtKB-UniRule"/>
</dbReference>
<evidence type="ECO:0000256" key="14">
    <source>
        <dbReference type="ARBA" id="ARBA00023136"/>
    </source>
</evidence>
<evidence type="ECO:0000256" key="8">
    <source>
        <dbReference type="ARBA" id="ARBA00022967"/>
    </source>
</evidence>
<dbReference type="GO" id="GO:0048039">
    <property type="term" value="F:ubiquinone binding"/>
    <property type="evidence" value="ECO:0007669"/>
    <property type="project" value="TreeGrafter"/>
</dbReference>
<evidence type="ECO:0000256" key="12">
    <source>
        <dbReference type="ARBA" id="ARBA00023075"/>
    </source>
</evidence>
<reference evidence="18" key="1">
    <citation type="journal article" date="2017" name="Infect. Genet. Evol.">
        <title>Mitochondrial genomic comparison of Clonorchis sinensis from South Korea with other isolates of this species.</title>
        <authorList>
            <person name="Wang D."/>
            <person name="Young N.D."/>
            <person name="Koehler A.V."/>
            <person name="Tan P."/>
            <person name="Sohn W.M."/>
            <person name="Korhonen P.K."/>
            <person name="Gasser R.B."/>
        </authorList>
    </citation>
    <scope>NUCLEOTIDE SEQUENCE</scope>
    <source>
        <strain evidence="18">Cs-k2</strain>
        <tissue evidence="18">Bile duct</tissue>
    </source>
</reference>
<dbReference type="AlphaFoldDB" id="A0A1S6YG67"/>
<evidence type="ECO:0000256" key="9">
    <source>
        <dbReference type="ARBA" id="ARBA00022982"/>
    </source>
</evidence>
<organism evidence="18">
    <name type="scientific">Clonorchis sinensis</name>
    <name type="common">Chinese liver fluke</name>
    <dbReference type="NCBI Taxonomy" id="79923"/>
    <lineage>
        <taxon>Eukaryota</taxon>
        <taxon>Metazoa</taxon>
        <taxon>Spiralia</taxon>
        <taxon>Lophotrochozoa</taxon>
        <taxon>Platyhelminthes</taxon>
        <taxon>Trematoda</taxon>
        <taxon>Digenea</taxon>
        <taxon>Opisthorchiida</taxon>
        <taxon>Opisthorchiata</taxon>
        <taxon>Opisthorchiidae</taxon>
        <taxon>Clonorchis</taxon>
    </lineage>
</organism>
<feature type="transmembrane region" description="Helical" evidence="16">
    <location>
        <begin position="74"/>
        <end position="92"/>
    </location>
</feature>
<dbReference type="InterPro" id="IPR003918">
    <property type="entry name" value="NADH_UbQ_OxRdtase"/>
</dbReference>
<evidence type="ECO:0000313" key="19">
    <source>
        <dbReference type="EMBL" id="QJP05850.1"/>
    </source>
</evidence>
<dbReference type="EMBL" id="MT292255">
    <property type="protein sequence ID" value="QJP05850.1"/>
    <property type="molecule type" value="Genomic_DNA"/>
</dbReference>
<keyword evidence="8" id="KW-1278">Translocase</keyword>
<feature type="transmembrane region" description="Helical" evidence="16">
    <location>
        <begin position="38"/>
        <end position="68"/>
    </location>
</feature>
<dbReference type="Pfam" id="PF00361">
    <property type="entry name" value="Proton_antipo_M"/>
    <property type="match status" value="1"/>
</dbReference>
<evidence type="ECO:0000313" key="18">
    <source>
        <dbReference type="EMBL" id="AQX44259.1"/>
    </source>
</evidence>
<dbReference type="EC" id="7.1.1.2" evidence="3 16"/>
<dbReference type="PRINTS" id="PR01437">
    <property type="entry name" value="NUOXDRDTASE4"/>
</dbReference>
<dbReference type="GO" id="GO:0031966">
    <property type="term" value="C:mitochondrial membrane"/>
    <property type="evidence" value="ECO:0007669"/>
    <property type="project" value="UniProtKB-SubCell"/>
</dbReference>
<gene>
    <name evidence="18" type="primary">ND4</name>
    <name evidence="20" type="synonym">nad4</name>
    <name evidence="19" type="synonym">nd4</name>
</gene>
<name>A0A1S6YG67_CLOSI</name>
<comment type="subcellular location">
    <subcellularLocation>
        <location evidence="1 16">Mitochondrion membrane</location>
        <topology evidence="1 16">Multi-pass membrane protein</topology>
    </subcellularLocation>
</comment>
<dbReference type="PANTHER" id="PTHR43507:SF20">
    <property type="entry name" value="NADH-UBIQUINONE OXIDOREDUCTASE CHAIN 4"/>
    <property type="match status" value="1"/>
</dbReference>
<evidence type="ECO:0000256" key="11">
    <source>
        <dbReference type="ARBA" id="ARBA00023027"/>
    </source>
</evidence>
<evidence type="ECO:0000256" key="2">
    <source>
        <dbReference type="ARBA" id="ARBA00009025"/>
    </source>
</evidence>
<reference evidence="20" key="3">
    <citation type="journal article" date="2020" name="PLoS Negl Trop">
        <title>First record of a tandem-repeat region within the mitochondrial genome of Clonorchis sinensis using a long-read sequencing approach.</title>
        <authorList>
            <person name="Kinkar L."/>
            <person name="Young N.D."/>
            <person name="Sohn W.-M."/>
            <person name="Stroehlein A.J."/>
            <person name="Korhonen P.K."/>
            <person name="Gasser R.B."/>
        </authorList>
    </citation>
    <scope>NUCLEOTIDE SEQUENCE</scope>
</reference>
<accession>A0A1S6YG67</accession>
<keyword evidence="5 16" id="KW-0813">Transport</keyword>
<dbReference type="GO" id="GO:0015990">
    <property type="term" value="P:electron transport coupled proton transport"/>
    <property type="evidence" value="ECO:0007669"/>
    <property type="project" value="TreeGrafter"/>
</dbReference>
<keyword evidence="9 16" id="KW-0249">Electron transport</keyword>
<reference evidence="19" key="2">
    <citation type="journal article" date="2020" name="PLoS Negl Trop">
        <title>Marked mitochondrial genetic variation in individuals and populations of the carcinogenic liver fluke Clonorchis sinensis.</title>
        <authorList>
            <person name="Kinkar L."/>
            <person name="Korhonen P.K."/>
            <person name="Wang D."/>
            <person name="Zhu X.-Q."/>
            <person name="Chelomina G.N."/>
            <person name="Wang T."/>
            <person name="Hall R.S."/>
            <person name="Koehler A.V."/>
            <person name="Harliwong I."/>
            <person name="Yang B."/>
            <person name="Fink J.L."/>
            <person name="Young N.D."/>
            <person name="Gasser R.B."/>
        </authorList>
    </citation>
    <scope>NUCLEOTIDE SEQUENCE</scope>
    <source>
        <strain evidence="19">Cs188</strain>
    </source>
</reference>
<keyword evidence="6 16" id="KW-0679">Respiratory chain</keyword>
<sequence length="425" mass="47259">MSFKSVDWYSWLVGFVVVGLYWVVVAHVLFLRGLGLGAVGLVFGGVFCFDTISFYLVLLSVLLCVSLFFWWDGISLFSGVMIGLSLGFSLLCYCCINALWFWVFYEMSIIPLLVLLVLESPYSERYIASWYFLGYIIFTSLPMLLCFFYLSLCAGSFDLRVWEPMGGAGLVVSVVLSIMFITKIPLFPFHVWLPIVHAEASSPVSVCLSGYVMKLGILGVCRFCGGVLPGLVFSPNYLLVCLFFASLFFFSASRELDGKRWLAFLSLCHILVAAGCLCVGDHLLGGVSFLYCLGHGISAGVTFLFLWLSYEVSGTRNLFLMKSAVSGSLFLRVLVCSCLCTVCSLPVTVQFFCEILFLWEAFSKSVLFGVVLFVYLFLGGLVPLFLMGVVLSRHWDISYGGRYVYSGVVSVGFLVFWSFSLFLVV</sequence>
<protein>
    <recommendedName>
        <fullName evidence="4 16">NADH-ubiquinone oxidoreductase chain 4</fullName>
        <ecNumber evidence="3 16">7.1.1.2</ecNumber>
    </recommendedName>
</protein>
<evidence type="ECO:0000256" key="7">
    <source>
        <dbReference type="ARBA" id="ARBA00022692"/>
    </source>
</evidence>
<evidence type="ECO:0000256" key="3">
    <source>
        <dbReference type="ARBA" id="ARBA00012944"/>
    </source>
</evidence>
<dbReference type="EMBL" id="KY564177">
    <property type="protein sequence ID" value="AQX44259.1"/>
    <property type="molecule type" value="Genomic_DNA"/>
</dbReference>
<evidence type="ECO:0000256" key="10">
    <source>
        <dbReference type="ARBA" id="ARBA00022989"/>
    </source>
</evidence>
<keyword evidence="14 16" id="KW-0472">Membrane</keyword>
<feature type="transmembrane region" description="Helical" evidence="16">
    <location>
        <begin position="164"/>
        <end position="184"/>
    </location>
</feature>